<dbReference type="GO" id="GO:0032008">
    <property type="term" value="P:positive regulation of TOR signaling"/>
    <property type="evidence" value="ECO:0007669"/>
    <property type="project" value="InterPro"/>
</dbReference>
<dbReference type="Gene3D" id="3.30.450.30">
    <property type="entry name" value="Dynein light chain 2a, cytoplasmic"/>
    <property type="match status" value="1"/>
</dbReference>
<dbReference type="EMBL" id="JAABOE010000109">
    <property type="protein sequence ID" value="KAF3164946.1"/>
    <property type="molecule type" value="Genomic_DNA"/>
</dbReference>
<dbReference type="SUPFAM" id="SSF103196">
    <property type="entry name" value="Roadblock/LC7 domain"/>
    <property type="match status" value="1"/>
</dbReference>
<dbReference type="Proteomes" id="UP000614610">
    <property type="component" value="Unassembled WGS sequence"/>
</dbReference>
<dbReference type="Proteomes" id="UP000483672">
    <property type="component" value="Unassembled WGS sequence"/>
</dbReference>
<evidence type="ECO:0000313" key="7">
    <source>
        <dbReference type="Proteomes" id="UP000479691"/>
    </source>
</evidence>
<reference evidence="6 7" key="1">
    <citation type="submission" date="2019-06" db="EMBL/GenBank/DDBJ databases">
        <authorList>
            <person name="Palmer J.M."/>
        </authorList>
    </citation>
    <scope>NUCLEOTIDE SEQUENCE [LARGE SCALE GENOMIC DNA]</scope>
    <source>
        <strain evidence="5 6">TWF106</strain>
        <strain evidence="4 8">TWF191</strain>
        <strain evidence="3">TWF679</strain>
        <strain evidence="2 7">TWF788</strain>
    </source>
</reference>
<feature type="compositionally biased region" description="Low complexity" evidence="1">
    <location>
        <begin position="98"/>
        <end position="110"/>
    </location>
</feature>
<evidence type="ECO:0000313" key="5">
    <source>
        <dbReference type="EMBL" id="KAF3227387.1"/>
    </source>
</evidence>
<organism evidence="5 6">
    <name type="scientific">Orbilia oligospora</name>
    <name type="common">Nematode-trapping fungus</name>
    <name type="synonym">Arthrobotrys oligospora</name>
    <dbReference type="NCBI Taxonomy" id="2813651"/>
    <lineage>
        <taxon>Eukaryota</taxon>
        <taxon>Fungi</taxon>
        <taxon>Dikarya</taxon>
        <taxon>Ascomycota</taxon>
        <taxon>Pezizomycotina</taxon>
        <taxon>Orbiliomycetes</taxon>
        <taxon>Orbiliales</taxon>
        <taxon>Orbiliaceae</taxon>
        <taxon>Orbilia</taxon>
    </lineage>
</organism>
<protein>
    <recommendedName>
        <fullName evidence="9">Roadblock/LAMTOR2 domain-containing protein</fullName>
    </recommendedName>
</protein>
<dbReference type="Proteomes" id="UP000472727">
    <property type="component" value="Unassembled WGS sequence"/>
</dbReference>
<dbReference type="GO" id="GO:0005085">
    <property type="term" value="F:guanyl-nucleotide exchange factor activity"/>
    <property type="evidence" value="ECO:0007669"/>
    <property type="project" value="InterPro"/>
</dbReference>
<evidence type="ECO:0000313" key="8">
    <source>
        <dbReference type="Proteomes" id="UP000483672"/>
    </source>
</evidence>
<evidence type="ECO:0000313" key="4">
    <source>
        <dbReference type="EMBL" id="KAF3219731.1"/>
    </source>
</evidence>
<dbReference type="EMBL" id="WIPF01000049">
    <property type="protein sequence ID" value="KAF3219731.1"/>
    <property type="molecule type" value="Genomic_DNA"/>
</dbReference>
<dbReference type="InterPro" id="IPR037587">
    <property type="entry name" value="LAMTOR2-like"/>
</dbReference>
<dbReference type="Proteomes" id="UP000479691">
    <property type="component" value="Unassembled WGS sequence"/>
</dbReference>
<sequence length="231" mass="23420">MLKTKPLNALLSQSLSEHVSSVILFTPSGNLLASSAPPNSTDAKKARVHAALAANIWSTYERVATDGLLKKAIPSVPQDAVPTPSTSSGRVPTNLAAGSSSSSSSNSKSGSSGGQDHVKTLTVELTEYNLHIQLVSPRMLLGMIGKQGTGHPSSSSSQHSNEGSDHDPGTGSSRGVGPSLRPGPGAGGPTSAAGSGGLSSGGAMGVLKVTAQTLVDYLKKELKDFEPPEDL</sequence>
<accession>A0A6G1LXR4</accession>
<dbReference type="OrthoDB" id="271745at2759"/>
<dbReference type="EMBL" id="WIWT01000054">
    <property type="protein sequence ID" value="KAF3207094.1"/>
    <property type="molecule type" value="Genomic_DNA"/>
</dbReference>
<feature type="region of interest" description="Disordered" evidence="1">
    <location>
        <begin position="143"/>
        <end position="203"/>
    </location>
</feature>
<evidence type="ECO:0000313" key="2">
    <source>
        <dbReference type="EMBL" id="KAF3164946.1"/>
    </source>
</evidence>
<evidence type="ECO:0000313" key="6">
    <source>
        <dbReference type="Proteomes" id="UP000472727"/>
    </source>
</evidence>
<dbReference type="PANTHER" id="PTHR13323">
    <property type="entry name" value="LATE ENDOSOMAL/LYSOSOMAL MP1 INTERACTING PROTEIN"/>
    <property type="match status" value="1"/>
</dbReference>
<feature type="compositionally biased region" description="Gly residues" evidence="1">
    <location>
        <begin position="184"/>
        <end position="203"/>
    </location>
</feature>
<evidence type="ECO:0008006" key="9">
    <source>
        <dbReference type="Google" id="ProtNLM"/>
    </source>
</evidence>
<proteinExistence type="predicted"/>
<feature type="region of interest" description="Disordered" evidence="1">
    <location>
        <begin position="76"/>
        <end position="116"/>
    </location>
</feature>
<evidence type="ECO:0000313" key="3">
    <source>
        <dbReference type="EMBL" id="KAF3207094.1"/>
    </source>
</evidence>
<name>A0A6G1LXR4_ORBOL</name>
<dbReference type="GO" id="GO:0060090">
    <property type="term" value="F:molecular adaptor activity"/>
    <property type="evidence" value="ECO:0007669"/>
    <property type="project" value="InterPro"/>
</dbReference>
<evidence type="ECO:0000256" key="1">
    <source>
        <dbReference type="SAM" id="MobiDB-lite"/>
    </source>
</evidence>
<gene>
    <name evidence="5" type="ORF">TWF106_009900</name>
    <name evidence="4" type="ORF">TWF191_007703</name>
    <name evidence="3" type="ORF">TWF679_008447</name>
    <name evidence="2" type="ORF">TWF788_000858</name>
</gene>
<dbReference type="AlphaFoldDB" id="A0A6G1LXR4"/>
<comment type="caution">
    <text evidence="5">The sequence shown here is derived from an EMBL/GenBank/DDBJ whole genome shotgun (WGS) entry which is preliminary data.</text>
</comment>
<dbReference type="EMBL" id="WIWS01000007">
    <property type="protein sequence ID" value="KAF3227387.1"/>
    <property type="molecule type" value="Genomic_DNA"/>
</dbReference>